<proteinExistence type="predicted"/>
<protein>
    <submittedName>
        <fullName evidence="2">Uncharacterized protein</fullName>
    </submittedName>
</protein>
<sequence>MFDESSGQVYTEWTVPRQSLSLRGGDRDWSRRRRYPLLNPRGTKGPRSLIDMATHVVANNIGDISEDYLNAVPVRLWWRIWRFLESRGICLHAWKLLSKLLAADTEDQPLGLYRFRQHICSPADGLKLYTQPLQSLATDFISHLVISGGCRFGTHELLCLSEMKNLGVLELIQPADELHAQFPDVSDRLLRSWAESENPFPLLRILRVRVDSHITQDSLRWVSKFPSLVLYDVKAARSDWKEPLESALRHSWEMVESVGNVEVSLLRYLMLFAPLKQTEVSEIRNLDRRVDADLTSLCSDSRCAVKLVANGKAPRLLDYLTDTAKAYMPTWDIDAALKGAESCHEMVFETWAFWLYSLIGQLGGDGDLRSRGVEVDAQAVAGPFVLPSKPFACVFLGHSGRGGIINAPSYVSRGLFSTRRMTFTRPWIISGMEVPAPSQKMARKANNVGSSERTGPSLRNKKRKKLDDILRSLVK</sequence>
<evidence type="ECO:0000256" key="1">
    <source>
        <dbReference type="SAM" id="MobiDB-lite"/>
    </source>
</evidence>
<name>A0AAJ0G1K9_9HYPO</name>
<accession>A0AAJ0G1K9</accession>
<evidence type="ECO:0000313" key="3">
    <source>
        <dbReference type="Proteomes" id="UP001251528"/>
    </source>
</evidence>
<gene>
    <name evidence="2" type="ORF">QQS21_001835</name>
</gene>
<dbReference type="EMBL" id="JASWJB010000020">
    <property type="protein sequence ID" value="KAK2612105.1"/>
    <property type="molecule type" value="Genomic_DNA"/>
</dbReference>
<comment type="caution">
    <text evidence="2">The sequence shown here is derived from an EMBL/GenBank/DDBJ whole genome shotgun (WGS) entry which is preliminary data.</text>
</comment>
<feature type="region of interest" description="Disordered" evidence="1">
    <location>
        <begin position="438"/>
        <end position="465"/>
    </location>
</feature>
<evidence type="ECO:0000313" key="2">
    <source>
        <dbReference type="EMBL" id="KAK2612105.1"/>
    </source>
</evidence>
<reference evidence="2" key="1">
    <citation type="submission" date="2023-06" db="EMBL/GenBank/DDBJ databases">
        <title>Conoideocrella luteorostrata (Hypocreales: Clavicipitaceae), a potential biocontrol fungus for elongate hemlock scale in United States Christmas tree production areas.</title>
        <authorList>
            <person name="Barrett H."/>
            <person name="Lovett B."/>
            <person name="Macias A.M."/>
            <person name="Stajich J.E."/>
            <person name="Kasson M.T."/>
        </authorList>
    </citation>
    <scope>NUCLEOTIDE SEQUENCE</scope>
    <source>
        <strain evidence="2">ARSEF 14590</strain>
    </source>
</reference>
<dbReference type="Proteomes" id="UP001251528">
    <property type="component" value="Unassembled WGS sequence"/>
</dbReference>
<organism evidence="2 3">
    <name type="scientific">Conoideocrella luteorostrata</name>
    <dbReference type="NCBI Taxonomy" id="1105319"/>
    <lineage>
        <taxon>Eukaryota</taxon>
        <taxon>Fungi</taxon>
        <taxon>Dikarya</taxon>
        <taxon>Ascomycota</taxon>
        <taxon>Pezizomycotina</taxon>
        <taxon>Sordariomycetes</taxon>
        <taxon>Hypocreomycetidae</taxon>
        <taxon>Hypocreales</taxon>
        <taxon>Clavicipitaceae</taxon>
        <taxon>Conoideocrella</taxon>
    </lineage>
</organism>
<keyword evidence="3" id="KW-1185">Reference proteome</keyword>
<dbReference type="AlphaFoldDB" id="A0AAJ0G1K9"/>